<protein>
    <submittedName>
        <fullName evidence="1">Membrane dipeptidase</fullName>
    </submittedName>
</protein>
<dbReference type="RefSeq" id="WP_155345752.1">
    <property type="nucleotide sequence ID" value="NZ_BAAAHM010000002.1"/>
</dbReference>
<name>A0A5M3XGP6_9ACTN</name>
<reference evidence="1 2" key="1">
    <citation type="submission" date="2019-10" db="EMBL/GenBank/DDBJ databases">
        <title>Whole genome shotgun sequence of Acrocarpospora pleiomorpha NBRC 16267.</title>
        <authorList>
            <person name="Ichikawa N."/>
            <person name="Kimura A."/>
            <person name="Kitahashi Y."/>
            <person name="Komaki H."/>
            <person name="Oguchi A."/>
        </authorList>
    </citation>
    <scope>NUCLEOTIDE SEQUENCE [LARGE SCALE GENOMIC DNA]</scope>
    <source>
        <strain evidence="1 2">NBRC 16267</strain>
    </source>
</reference>
<dbReference type="GO" id="GO:0006508">
    <property type="term" value="P:proteolysis"/>
    <property type="evidence" value="ECO:0007669"/>
    <property type="project" value="InterPro"/>
</dbReference>
<organism evidence="1 2">
    <name type="scientific">Acrocarpospora pleiomorpha</name>
    <dbReference type="NCBI Taxonomy" id="90975"/>
    <lineage>
        <taxon>Bacteria</taxon>
        <taxon>Bacillati</taxon>
        <taxon>Actinomycetota</taxon>
        <taxon>Actinomycetes</taxon>
        <taxon>Streptosporangiales</taxon>
        <taxon>Streptosporangiaceae</taxon>
        <taxon>Acrocarpospora</taxon>
    </lineage>
</organism>
<dbReference type="GO" id="GO:0070573">
    <property type="term" value="F:metallodipeptidase activity"/>
    <property type="evidence" value="ECO:0007669"/>
    <property type="project" value="InterPro"/>
</dbReference>
<dbReference type="OrthoDB" id="9804920at2"/>
<evidence type="ECO:0000313" key="2">
    <source>
        <dbReference type="Proteomes" id="UP000377595"/>
    </source>
</evidence>
<dbReference type="InterPro" id="IPR008257">
    <property type="entry name" value="Pept_M19"/>
</dbReference>
<dbReference type="AlphaFoldDB" id="A0A5M3XGP6"/>
<comment type="caution">
    <text evidence="1">The sequence shown here is derived from an EMBL/GenBank/DDBJ whole genome shotgun (WGS) entry which is preliminary data.</text>
</comment>
<dbReference type="PANTHER" id="PTHR10443">
    <property type="entry name" value="MICROSOMAL DIPEPTIDASE"/>
    <property type="match status" value="1"/>
</dbReference>
<dbReference type="Gene3D" id="3.20.20.140">
    <property type="entry name" value="Metal-dependent hydrolases"/>
    <property type="match status" value="1"/>
</dbReference>
<evidence type="ECO:0000313" key="1">
    <source>
        <dbReference type="EMBL" id="GES20725.1"/>
    </source>
</evidence>
<dbReference type="PROSITE" id="PS51365">
    <property type="entry name" value="RENAL_DIPEPTIDASE_2"/>
    <property type="match status" value="1"/>
</dbReference>
<accession>A0A5M3XGP6</accession>
<dbReference type="Pfam" id="PF01244">
    <property type="entry name" value="Peptidase_M19"/>
    <property type="match status" value="1"/>
</dbReference>
<proteinExistence type="predicted"/>
<sequence>MRIDGLQCGHFNRQAFEELRAGGLGCVTNTIAVWENASETMAAIGRWRHLARENADLVTIARTTADIEAANASGRTAVLLGTQNSSPIEDRIDFVELFHDMGLRVMQLTYNIQNALGSSCYEPEDSGLTRFGRNVIAEMNRVGMVVDLSHVGDRTSHDAILASQRPVAINHANPRELFDHARNKRPKVLDTLAEHDGVLGLSMYPNIAGPYAGTLDKWCELVARTAERIGVRHVGVGSDLGRFMTTTDLDWMRRGRWTHGPEYGAGSPDRPGMVEDPEWFTTSADFAAIPGALRAAGFSAEETEAICGGNWLRLYREVIDLAS</sequence>
<dbReference type="InterPro" id="IPR032466">
    <property type="entry name" value="Metal_Hydrolase"/>
</dbReference>
<dbReference type="Proteomes" id="UP000377595">
    <property type="component" value="Unassembled WGS sequence"/>
</dbReference>
<gene>
    <name evidence="1" type="ORF">Aple_036210</name>
</gene>
<dbReference type="EMBL" id="BLAF01000018">
    <property type="protein sequence ID" value="GES20725.1"/>
    <property type="molecule type" value="Genomic_DNA"/>
</dbReference>
<keyword evidence="2" id="KW-1185">Reference proteome</keyword>
<dbReference type="PANTHER" id="PTHR10443:SF12">
    <property type="entry name" value="DIPEPTIDASE"/>
    <property type="match status" value="1"/>
</dbReference>
<dbReference type="SUPFAM" id="SSF51556">
    <property type="entry name" value="Metallo-dependent hydrolases"/>
    <property type="match status" value="1"/>
</dbReference>